<evidence type="ECO:0000313" key="21">
    <source>
        <dbReference type="EMBL" id="QRC93364.1"/>
    </source>
</evidence>
<evidence type="ECO:0000313" key="22">
    <source>
        <dbReference type="Proteomes" id="UP000663193"/>
    </source>
</evidence>
<evidence type="ECO:0000256" key="7">
    <source>
        <dbReference type="ARBA" id="ARBA00020723"/>
    </source>
</evidence>
<protein>
    <recommendedName>
        <fullName evidence="7">Glycogen debranching enzyme</fullName>
        <ecNumber evidence="5">2.4.1.25</ecNumber>
        <ecNumber evidence="6">3.2.1.33</ecNumber>
    </recommendedName>
    <alternativeName>
        <fullName evidence="16">Glycogen debrancher</fullName>
    </alternativeName>
</protein>
<comment type="subcellular location">
    <subcellularLocation>
        <location evidence="4">Cytoplasm</location>
    </subcellularLocation>
</comment>
<dbReference type="InterPro" id="IPR029436">
    <property type="entry name" value="AGL_euk_N"/>
</dbReference>
<dbReference type="PANTHER" id="PTHR10569">
    <property type="entry name" value="GLYCOGEN DEBRANCHING ENZYME"/>
    <property type="match status" value="1"/>
</dbReference>
<keyword evidence="10 21" id="KW-0808">Transferase</keyword>
<reference evidence="22" key="1">
    <citation type="journal article" date="2021" name="BMC Genomics">
        <title>Chromosome-level genome assembly and manually-curated proteome of model necrotroph Parastagonospora nodorum Sn15 reveals a genome-wide trove of candidate effector homologs, and redundancy of virulence-related functions within an accessory chromosome.</title>
        <authorList>
            <person name="Bertazzoni S."/>
            <person name="Jones D.A.B."/>
            <person name="Phan H.T."/>
            <person name="Tan K.-C."/>
            <person name="Hane J.K."/>
        </authorList>
    </citation>
    <scope>NUCLEOTIDE SEQUENCE [LARGE SCALE GENOMIC DNA]</scope>
    <source>
        <strain evidence="22">SN15 / ATCC MYA-4574 / FGSC 10173)</strain>
    </source>
</reference>
<evidence type="ECO:0000256" key="1">
    <source>
        <dbReference type="ARBA" id="ARBA00000439"/>
    </source>
</evidence>
<dbReference type="VEuPathDB" id="FungiDB:JI435_036010"/>
<evidence type="ECO:0000256" key="12">
    <source>
        <dbReference type="ARBA" id="ARBA00023056"/>
    </source>
</evidence>
<dbReference type="EC" id="2.4.1.25" evidence="5"/>
<dbReference type="InterPro" id="IPR006421">
    <property type="entry name" value="Glycogen_debranch_met"/>
</dbReference>
<keyword evidence="11" id="KW-0378">Hydrolase</keyword>
<dbReference type="InterPro" id="IPR008928">
    <property type="entry name" value="6-hairpin_glycosidase_sf"/>
</dbReference>
<dbReference type="NCBIfam" id="TIGR01531">
    <property type="entry name" value="glyc_debranch"/>
    <property type="match status" value="1"/>
</dbReference>
<dbReference type="InterPro" id="IPR012341">
    <property type="entry name" value="6hp_glycosidase-like_sf"/>
</dbReference>
<dbReference type="RefSeq" id="XP_001794158.1">
    <property type="nucleotide sequence ID" value="XM_001794106.1"/>
</dbReference>
<feature type="domain" description="Glycogen debranching enzyme glucanotransferase" evidence="19">
    <location>
        <begin position="156"/>
        <end position="602"/>
    </location>
</feature>
<dbReference type="InterPro" id="IPR010401">
    <property type="entry name" value="AGL/Gdb1"/>
</dbReference>
<comment type="catalytic activity">
    <reaction evidence="1">
        <text>Transfers a segment of a (1-&gt;4)-alpha-D-glucan to a new position in an acceptor, which may be glucose or a (1-&gt;4)-alpha-D-glucan.</text>
        <dbReference type="EC" id="2.4.1.25"/>
    </reaction>
</comment>
<evidence type="ECO:0000256" key="8">
    <source>
        <dbReference type="ARBA" id="ARBA00022490"/>
    </source>
</evidence>
<dbReference type="KEGG" id="pno:SNOG_03601"/>
<gene>
    <name evidence="21" type="ORF">JI435_036010</name>
</gene>
<evidence type="ECO:0000256" key="10">
    <source>
        <dbReference type="ARBA" id="ARBA00022679"/>
    </source>
</evidence>
<dbReference type="Gene3D" id="1.50.10.10">
    <property type="match status" value="1"/>
</dbReference>
<keyword evidence="14" id="KW-0326">Glycosidase</keyword>
<evidence type="ECO:0000256" key="11">
    <source>
        <dbReference type="ARBA" id="ARBA00022801"/>
    </source>
</evidence>
<evidence type="ECO:0000259" key="18">
    <source>
        <dbReference type="Pfam" id="PF14699"/>
    </source>
</evidence>
<comment type="similarity">
    <text evidence="15">Belongs to the glycogen debranching enzyme family.</text>
</comment>
<dbReference type="Pfam" id="PF14699">
    <property type="entry name" value="hGDE_N"/>
    <property type="match status" value="1"/>
</dbReference>
<dbReference type="CDD" id="cd11327">
    <property type="entry name" value="AmyAc_Glg_debranch_2"/>
    <property type="match status" value="1"/>
</dbReference>
<comment type="catalytic activity">
    <reaction evidence="2">
        <text>Hydrolysis of (1-&gt;6)-alpha-D-glucosidic branch linkages in glycogen phosphorylase limit dextrin.</text>
        <dbReference type="EC" id="3.2.1.33"/>
    </reaction>
</comment>
<feature type="domain" description="Eukaryotic glycogen debranching enzyme N-terminal" evidence="18">
    <location>
        <begin position="58"/>
        <end position="154"/>
    </location>
</feature>
<feature type="domain" description="Glycogen debranching enzyme central" evidence="20">
    <location>
        <begin position="760"/>
        <end position="1004"/>
    </location>
</feature>
<keyword evidence="8" id="KW-0963">Cytoplasm</keyword>
<dbReference type="InterPro" id="IPR032792">
    <property type="entry name" value="AGL_glucanoTrfase"/>
</dbReference>
<evidence type="ECO:0000256" key="9">
    <source>
        <dbReference type="ARBA" id="ARBA00022676"/>
    </source>
</evidence>
<dbReference type="SUPFAM" id="SSF51445">
    <property type="entry name" value="(Trans)glycosidases"/>
    <property type="match status" value="1"/>
</dbReference>
<keyword evidence="22" id="KW-1185">Reference proteome</keyword>
<dbReference type="InterPro" id="IPR032790">
    <property type="entry name" value="GDE_C"/>
</dbReference>
<dbReference type="EMBL" id="CP069025">
    <property type="protein sequence ID" value="QRC93364.1"/>
    <property type="molecule type" value="Genomic_DNA"/>
</dbReference>
<dbReference type="OrthoDB" id="10248904at2759"/>
<sequence>MQSLANKLVNLATSAPSDSPSDPASQTVYLLPLTDSGAPDVPGTYIYLPPPTEPAYSVRFQIQGTSSICRKGSLWVNIPAKGEKFDRSKYREYKLKPDFNGTTEIDVPVYAANAFSFYTTYSPLPQWSFTDVASPEPTRTSTYYIDVCPRLTLQGKQLPVESVIVFSTLSKFMGEYPTDWDNHLRGISQRGYNMVHFTPLMIRGESNSPYSIYSQLEFDKAVFPKGEADVAAMVEKMHTEFSMLAMTDVVWNHTANNSKWLEEHPESGYNVDTAPHLQPALELDTALLKFGKELSSYGLPTKFESEADLVKVMESVKENVLSKLKLWEYYVVDVERDAQAIMEKWKAGQATFPEGSFSEAGLRGLDAVKGWPLKQKADWLVDHALLGGDRMGERFRRRIDPAAGAGLLCALFGRFDSRTSDTPDERAASDECTRILQELNLPFYKEYDGDAKEIMEQLFNRIKYVRIDAHGPKLGEVNEKNPLIETYFTRLPLNDTTKKHNPEALALVNNGWVWAADAMRDNAGPKSRAYLRREVIVWGDCVKLRYGSGPEDNPFLWEHMAKYTRLMAKYFQGFRIDNCHSTPIHLAEYMLDQARHVNPNLFVCAELFSGSEEMDYKFVMRLGISCLIREAMQAWSTQELSRLVHRHGGIPIGSFETDEVLNADQDGTKSHAIVKKIKRSPVHALFMDCTHDNEMPAQKRDARDTLPTAALVAMCSCATGSVFGFDEVYPELIELVHEKRLYSSTNSTGGPIKAQAGEGGIGGVRKIINEIHVKMGQEEYTETYIHHDQEYITVHRVDPHTRKGYFLIAHTAFPGYGNGNGGFGQTNLPGTQAKLIGAWNLDVDNSQETRARVIGDKTTLRGLPARTNNLQGVKIETTGDSTTISIPDKFPPGSIALFETSVASAEHADGLDKYVTTGARAAFKDVNLADLNFILYRCDAEEQNDSDGKDGTYDIPGHGKLVYAGLQGWWSPLRDIVNDNNLGHPICKHLREGQWALDYCVGRLERAGSKGQYSRVKEPAKWLKERFDAIRKLPSFMLPRYFALVIQAAYNAAIDRAIELMGENVRNGNNFLKSLALVSVQVTGYVKGASIWPEKNVPSMAAGLPHFAVSWARCWGRDITISARGLFMATERYDDAKEHIMCFASVLKHGMVPNLLGSGVNPRYNSRDSVWWFLQNIQDYTKIVPNGLDLLQEKAPRRFLPYDDTWFPHNDKRAYSVHSTIEDVIQEALQRHASGIEFREYDAGPNIDSQMKPEGFDIKIWTDWENGLIFGGNQWNCGTWMDKMGESEKANSKGVPGTPRDGAPIEMIGMLYSAVRWCSQLYEQGKFKYEGVTLPDGKETITYKAWADKIKANFERAFYVPRTPEEDKDYDVNTKIVNRRGIYKDLYRSGKEYEDYQLRPNFPVAMAVAPDMFDPDHARYALQMADRVLLGPQGMKTLDPSDLNYRGYYINSEDSTDFHTSKGRNYHQGPEWLWPTGFFLRALLKFDLQRRKTPEERVESYQQVTRRLAGCMKAIQESPWAGLTELTQKDGDFCGDSSPTQSWSASCIIDLFQDAREYELDKA</sequence>
<organism evidence="21 22">
    <name type="scientific">Phaeosphaeria nodorum (strain SN15 / ATCC MYA-4574 / FGSC 10173)</name>
    <name type="common">Glume blotch fungus</name>
    <name type="synonym">Parastagonospora nodorum</name>
    <dbReference type="NCBI Taxonomy" id="321614"/>
    <lineage>
        <taxon>Eukaryota</taxon>
        <taxon>Fungi</taxon>
        <taxon>Dikarya</taxon>
        <taxon>Ascomycota</taxon>
        <taxon>Pezizomycotina</taxon>
        <taxon>Dothideomycetes</taxon>
        <taxon>Pleosporomycetidae</taxon>
        <taxon>Pleosporales</taxon>
        <taxon>Pleosporineae</taxon>
        <taxon>Phaeosphaeriaceae</taxon>
        <taxon>Parastagonospora</taxon>
    </lineage>
</organism>
<dbReference type="SUPFAM" id="SSF48208">
    <property type="entry name" value="Six-hairpin glycosidases"/>
    <property type="match status" value="1"/>
</dbReference>
<dbReference type="InterPro" id="IPR017853">
    <property type="entry name" value="GH"/>
</dbReference>
<evidence type="ECO:0000256" key="16">
    <source>
        <dbReference type="ARBA" id="ARBA00031477"/>
    </source>
</evidence>
<dbReference type="GO" id="GO:0005737">
    <property type="term" value="C:cytoplasm"/>
    <property type="evidence" value="ECO:0007669"/>
    <property type="project" value="UniProtKB-SubCell"/>
</dbReference>
<dbReference type="Gene3D" id="3.20.20.80">
    <property type="entry name" value="Glycosidases"/>
    <property type="match status" value="2"/>
</dbReference>
<evidence type="ECO:0000256" key="6">
    <source>
        <dbReference type="ARBA" id="ARBA00012778"/>
    </source>
</evidence>
<evidence type="ECO:0000256" key="5">
    <source>
        <dbReference type="ARBA" id="ARBA00012560"/>
    </source>
</evidence>
<dbReference type="Pfam" id="PF14702">
    <property type="entry name" value="hGDE_central"/>
    <property type="match status" value="1"/>
</dbReference>
<dbReference type="FunFam" id="3.20.20.80:FF:000242">
    <property type="entry name" value="Glycogen debranching enzyme Gdb1, putative"/>
    <property type="match status" value="1"/>
</dbReference>
<dbReference type="InterPro" id="IPR032788">
    <property type="entry name" value="AGL_central"/>
</dbReference>
<dbReference type="FunFam" id="3.20.20.80:FF:000333">
    <property type="entry name" value="Glycogen debranching enzyme Gdb1, putative (AFU_orthologue AFUA_1G02140)"/>
    <property type="match status" value="1"/>
</dbReference>
<feature type="domain" description="Glycogen debranching enzyme C-terminal" evidence="17">
    <location>
        <begin position="1087"/>
        <end position="1549"/>
    </location>
</feature>
<keyword evidence="12" id="KW-0320">Glycogen biosynthesis</keyword>
<dbReference type="FunFam" id="1.50.10.10:FF:000039">
    <property type="entry name" value="Glycogen debranching enzyme Gdb1, putative"/>
    <property type="match status" value="1"/>
</dbReference>
<evidence type="ECO:0000256" key="2">
    <source>
        <dbReference type="ARBA" id="ARBA00000927"/>
    </source>
</evidence>
<keyword evidence="9" id="KW-0328">Glycosyltransferase</keyword>
<proteinExistence type="inferred from homology"/>
<evidence type="ECO:0000259" key="17">
    <source>
        <dbReference type="Pfam" id="PF06202"/>
    </source>
</evidence>
<evidence type="ECO:0000259" key="20">
    <source>
        <dbReference type="Pfam" id="PF14702"/>
    </source>
</evidence>
<dbReference type="GO" id="GO:0004134">
    <property type="term" value="F:4-alpha-glucanotransferase activity"/>
    <property type="evidence" value="ECO:0007669"/>
    <property type="project" value="UniProtKB-EC"/>
</dbReference>
<name>A0A7U2EYM7_PHANO</name>
<evidence type="ECO:0000256" key="3">
    <source>
        <dbReference type="ARBA" id="ARBA00003530"/>
    </source>
</evidence>
<evidence type="ECO:0000256" key="15">
    <source>
        <dbReference type="ARBA" id="ARBA00025780"/>
    </source>
</evidence>
<keyword evidence="13" id="KW-0511">Multifunctional enzyme</keyword>
<evidence type="ECO:0000256" key="14">
    <source>
        <dbReference type="ARBA" id="ARBA00023295"/>
    </source>
</evidence>
<dbReference type="GO" id="GO:0005980">
    <property type="term" value="P:glycogen catabolic process"/>
    <property type="evidence" value="ECO:0007669"/>
    <property type="project" value="InterPro"/>
</dbReference>
<dbReference type="PANTHER" id="PTHR10569:SF2">
    <property type="entry name" value="GLYCOGEN DEBRANCHING ENZYME"/>
    <property type="match status" value="1"/>
</dbReference>
<dbReference type="EC" id="3.2.1.33" evidence="6"/>
<dbReference type="Pfam" id="PF06202">
    <property type="entry name" value="GDE_C"/>
    <property type="match status" value="1"/>
</dbReference>
<evidence type="ECO:0000256" key="13">
    <source>
        <dbReference type="ARBA" id="ARBA00023268"/>
    </source>
</evidence>
<comment type="function">
    <text evidence="3">Multifunctional enzyme acting as 1,4-alpha-D-glucan:1,4-alpha-D-glucan 4-alpha-D-glycosyltransferase and amylo-1,6-glucosidase in glycogen degradation.</text>
</comment>
<evidence type="ECO:0000259" key="19">
    <source>
        <dbReference type="Pfam" id="PF14701"/>
    </source>
</evidence>
<evidence type="ECO:0000256" key="4">
    <source>
        <dbReference type="ARBA" id="ARBA00004496"/>
    </source>
</evidence>
<dbReference type="OMA" id="YEEGHVH"/>
<dbReference type="GO" id="GO:0005978">
    <property type="term" value="P:glycogen biosynthetic process"/>
    <property type="evidence" value="ECO:0007669"/>
    <property type="project" value="UniProtKB-KW"/>
</dbReference>
<dbReference type="GO" id="GO:0004135">
    <property type="term" value="F:amylo-alpha-1,6-glucosidase activity"/>
    <property type="evidence" value="ECO:0007669"/>
    <property type="project" value="UniProtKB-EC"/>
</dbReference>
<dbReference type="Pfam" id="PF14701">
    <property type="entry name" value="hDGE_amylase"/>
    <property type="match status" value="1"/>
</dbReference>
<accession>A0A7U2EYM7</accession>
<dbReference type="Proteomes" id="UP000663193">
    <property type="component" value="Chromosome 3"/>
</dbReference>